<name>B9W7H3_CANDC</name>
<dbReference type="EMBL" id="FM992688">
    <property type="protein sequence ID" value="CAX44633.1"/>
    <property type="molecule type" value="Genomic_DNA"/>
</dbReference>
<dbReference type="CGD" id="CAL0000169748">
    <property type="gene designation" value="Cd36_03730"/>
</dbReference>
<keyword evidence="4" id="KW-1185">Reference proteome</keyword>
<keyword evidence="1" id="KW-0472">Membrane</keyword>
<feature type="transmembrane region" description="Helical" evidence="1">
    <location>
        <begin position="65"/>
        <end position="86"/>
    </location>
</feature>
<dbReference type="VEuPathDB" id="FungiDB:CD36_03730"/>
<dbReference type="AlphaFoldDB" id="B9W7H3"/>
<accession>B9W7H3</accession>
<evidence type="ECO:0000313" key="3">
    <source>
        <dbReference type="EMBL" id="CAX44633.1"/>
    </source>
</evidence>
<dbReference type="HOGENOM" id="CLU_2359490_0_0_1"/>
<keyword evidence="1" id="KW-1133">Transmembrane helix</keyword>
<evidence type="ECO:0000313" key="4">
    <source>
        <dbReference type="Proteomes" id="UP000002605"/>
    </source>
</evidence>
<sequence length="96" mass="11540">MQESYQTDNCYWSLVLERKKFSPIYTPAMNGRAETYNKFILKQLKLVVLNFPDRLFDLLSLFNEIIAYCVYMYIDIFMCIICVYYIELKDSLSLLF</sequence>
<keyword evidence="1" id="KW-0812">Transmembrane</keyword>
<evidence type="ECO:0000256" key="1">
    <source>
        <dbReference type="SAM" id="Phobius"/>
    </source>
</evidence>
<dbReference type="RefSeq" id="XP_002417044.1">
    <property type="nucleotide sequence ID" value="XM_002416999.1"/>
</dbReference>
<evidence type="ECO:0000313" key="2">
    <source>
        <dbReference type="CGD" id="CAL0000169748"/>
    </source>
</evidence>
<dbReference type="Proteomes" id="UP000002605">
    <property type="component" value="Chromosome 1"/>
</dbReference>
<proteinExistence type="predicted"/>
<protein>
    <submittedName>
        <fullName evidence="3">Uncharacterized protein</fullName>
    </submittedName>
</protein>
<gene>
    <name evidence="2" type="ordered locus">Cd36_03730</name>
    <name evidence="3" type="ORF">CD36_03730</name>
</gene>
<reference evidence="3 4" key="1">
    <citation type="journal article" date="2009" name="Genome Res.">
        <title>Comparative genomics of the fungal pathogens Candida dubliniensis and Candida albicans.</title>
        <authorList>
            <person name="Jackson A.P."/>
            <person name="Gamble J.A."/>
            <person name="Yeomans T."/>
            <person name="Moran G.P."/>
            <person name="Saunders D."/>
            <person name="Harris D."/>
            <person name="Aslett M."/>
            <person name="Barrell J.F."/>
            <person name="Butler G."/>
            <person name="Citiulo F."/>
            <person name="Coleman D.C."/>
            <person name="de Groot P.W.J."/>
            <person name="Goodwin T.J."/>
            <person name="Quail M.A."/>
            <person name="McQuillan J."/>
            <person name="Munro C.A."/>
            <person name="Pain A."/>
            <person name="Poulter R.T."/>
            <person name="Rajandream M.A."/>
            <person name="Renauld H."/>
            <person name="Spiering M.J."/>
            <person name="Tivey A."/>
            <person name="Gow N.A.R."/>
            <person name="Barrell B."/>
            <person name="Sullivan D.J."/>
            <person name="Berriman M."/>
        </authorList>
    </citation>
    <scope>NUCLEOTIDE SEQUENCE [LARGE SCALE GENOMIC DNA]</scope>
    <source>
        <strain evidence="4">CD36 / ATCC MYA-646 / CBS 7987 / NCPF 3949 / NRRL Y-17841</strain>
    </source>
</reference>
<dbReference type="KEGG" id="cdu:CD36_03730"/>
<organism evidence="3 4">
    <name type="scientific">Candida dubliniensis (strain CD36 / ATCC MYA-646 / CBS 7987 / NCPF 3949 / NRRL Y-17841)</name>
    <name type="common">Yeast</name>
    <dbReference type="NCBI Taxonomy" id="573826"/>
    <lineage>
        <taxon>Eukaryota</taxon>
        <taxon>Fungi</taxon>
        <taxon>Dikarya</taxon>
        <taxon>Ascomycota</taxon>
        <taxon>Saccharomycotina</taxon>
        <taxon>Pichiomycetes</taxon>
        <taxon>Debaryomycetaceae</taxon>
        <taxon>Candida/Lodderomyces clade</taxon>
        <taxon>Candida</taxon>
    </lineage>
</organism>
<dbReference type="GeneID" id="8044581"/>